<dbReference type="EMBL" id="FUYA01000004">
    <property type="protein sequence ID" value="SKA71216.1"/>
    <property type="molecule type" value="Genomic_DNA"/>
</dbReference>
<dbReference type="GO" id="GO:0016887">
    <property type="term" value="F:ATP hydrolysis activity"/>
    <property type="evidence" value="ECO:0007669"/>
    <property type="project" value="InterPro"/>
</dbReference>
<dbReference type="CDD" id="cd18552">
    <property type="entry name" value="ABC_6TM_MsbA_like"/>
    <property type="match status" value="1"/>
</dbReference>
<keyword evidence="6 12" id="KW-0067">ATP-binding</keyword>
<proteinExistence type="predicted"/>
<dbReference type="SUPFAM" id="SSF90123">
    <property type="entry name" value="ABC transporter transmembrane region"/>
    <property type="match status" value="1"/>
</dbReference>
<dbReference type="Pfam" id="PF00664">
    <property type="entry name" value="ABC_membrane"/>
    <property type="match status" value="1"/>
</dbReference>
<keyword evidence="3" id="KW-1003">Cell membrane</keyword>
<evidence type="ECO:0000256" key="9">
    <source>
        <dbReference type="SAM" id="Phobius"/>
    </source>
</evidence>
<evidence type="ECO:0000256" key="4">
    <source>
        <dbReference type="ARBA" id="ARBA00022692"/>
    </source>
</evidence>
<dbReference type="GO" id="GO:0015421">
    <property type="term" value="F:ABC-type oligopeptide transporter activity"/>
    <property type="evidence" value="ECO:0007669"/>
    <property type="project" value="TreeGrafter"/>
</dbReference>
<feature type="domain" description="ABC transmembrane type-1" evidence="11">
    <location>
        <begin position="30"/>
        <end position="311"/>
    </location>
</feature>
<evidence type="ECO:0000256" key="5">
    <source>
        <dbReference type="ARBA" id="ARBA00022741"/>
    </source>
</evidence>
<keyword evidence="4 9" id="KW-0812">Transmembrane</keyword>
<evidence type="ECO:0000256" key="6">
    <source>
        <dbReference type="ARBA" id="ARBA00022840"/>
    </source>
</evidence>
<evidence type="ECO:0000256" key="1">
    <source>
        <dbReference type="ARBA" id="ARBA00004651"/>
    </source>
</evidence>
<dbReference type="PANTHER" id="PTHR43394">
    <property type="entry name" value="ATP-DEPENDENT PERMEASE MDL1, MITOCHONDRIAL"/>
    <property type="match status" value="1"/>
</dbReference>
<keyword evidence="8 9" id="KW-0472">Membrane</keyword>
<feature type="transmembrane region" description="Helical" evidence="9">
    <location>
        <begin position="276"/>
        <end position="297"/>
    </location>
</feature>
<keyword evidence="13" id="KW-1185">Reference proteome</keyword>
<evidence type="ECO:0000313" key="12">
    <source>
        <dbReference type="EMBL" id="SKA71216.1"/>
    </source>
</evidence>
<evidence type="ECO:0000256" key="3">
    <source>
        <dbReference type="ARBA" id="ARBA00022475"/>
    </source>
</evidence>
<dbReference type="SUPFAM" id="SSF52540">
    <property type="entry name" value="P-loop containing nucleoside triphosphate hydrolases"/>
    <property type="match status" value="1"/>
</dbReference>
<protein>
    <submittedName>
        <fullName evidence="12">ATP-binding cassette, subfamily B, MsbA</fullName>
    </submittedName>
</protein>
<dbReference type="PANTHER" id="PTHR43394:SF1">
    <property type="entry name" value="ATP-BINDING CASSETTE SUB-FAMILY B MEMBER 10, MITOCHONDRIAL"/>
    <property type="match status" value="1"/>
</dbReference>
<reference evidence="12 13" key="1">
    <citation type="submission" date="2017-02" db="EMBL/GenBank/DDBJ databases">
        <authorList>
            <person name="Peterson S.W."/>
        </authorList>
    </citation>
    <scope>NUCLEOTIDE SEQUENCE [LARGE SCALE GENOMIC DNA]</scope>
    <source>
        <strain evidence="12 13">DSM 18034</strain>
    </source>
</reference>
<dbReference type="PROSITE" id="PS50893">
    <property type="entry name" value="ABC_TRANSPORTER_2"/>
    <property type="match status" value="1"/>
</dbReference>
<evidence type="ECO:0000313" key="13">
    <source>
        <dbReference type="Proteomes" id="UP000189733"/>
    </source>
</evidence>
<organism evidence="12 13">
    <name type="scientific">Desulfobaculum bizertense DSM 18034</name>
    <dbReference type="NCBI Taxonomy" id="1121442"/>
    <lineage>
        <taxon>Bacteria</taxon>
        <taxon>Pseudomonadati</taxon>
        <taxon>Thermodesulfobacteriota</taxon>
        <taxon>Desulfovibrionia</taxon>
        <taxon>Desulfovibrionales</taxon>
        <taxon>Desulfovibrionaceae</taxon>
        <taxon>Desulfobaculum</taxon>
    </lineage>
</organism>
<feature type="transmembrane region" description="Helical" evidence="9">
    <location>
        <begin position="141"/>
        <end position="161"/>
    </location>
</feature>
<dbReference type="PROSITE" id="PS50929">
    <property type="entry name" value="ABC_TM1F"/>
    <property type="match status" value="1"/>
</dbReference>
<evidence type="ECO:0000256" key="2">
    <source>
        <dbReference type="ARBA" id="ARBA00022448"/>
    </source>
</evidence>
<evidence type="ECO:0000259" key="10">
    <source>
        <dbReference type="PROSITE" id="PS50893"/>
    </source>
</evidence>
<dbReference type="GO" id="GO:0005524">
    <property type="term" value="F:ATP binding"/>
    <property type="evidence" value="ECO:0007669"/>
    <property type="project" value="UniProtKB-KW"/>
</dbReference>
<dbReference type="FunFam" id="3.40.50.300:FF:000221">
    <property type="entry name" value="Multidrug ABC transporter ATP-binding protein"/>
    <property type="match status" value="1"/>
</dbReference>
<evidence type="ECO:0000256" key="7">
    <source>
        <dbReference type="ARBA" id="ARBA00022989"/>
    </source>
</evidence>
<feature type="domain" description="ABC transporter" evidence="10">
    <location>
        <begin position="345"/>
        <end position="580"/>
    </location>
</feature>
<keyword evidence="2" id="KW-0813">Transport</keyword>
<dbReference type="PROSITE" id="PS00211">
    <property type="entry name" value="ABC_TRANSPORTER_1"/>
    <property type="match status" value="1"/>
</dbReference>
<feature type="transmembrane region" description="Helical" evidence="9">
    <location>
        <begin position="62"/>
        <end position="83"/>
    </location>
</feature>
<dbReference type="STRING" id="1121442.SAMN02745702_01435"/>
<feature type="transmembrane region" description="Helical" evidence="9">
    <location>
        <begin position="167"/>
        <end position="186"/>
    </location>
</feature>
<dbReference type="InterPro" id="IPR003439">
    <property type="entry name" value="ABC_transporter-like_ATP-bd"/>
</dbReference>
<dbReference type="AlphaFoldDB" id="A0A1T4W1U1"/>
<gene>
    <name evidence="12" type="ORF">SAMN02745702_01435</name>
</gene>
<feature type="transmembrane region" description="Helical" evidence="9">
    <location>
        <begin position="29"/>
        <end position="50"/>
    </location>
</feature>
<evidence type="ECO:0000259" key="11">
    <source>
        <dbReference type="PROSITE" id="PS50929"/>
    </source>
</evidence>
<keyword evidence="5" id="KW-0547">Nucleotide-binding</keyword>
<sequence length="603" mass="66680">MGKEKTQSPKSMALLKRCLGYFLPYKFRILLAIVSMAIVAACSGAAAYLVKPAFDDIFGNRNAQALVVIPLAYVVVFLLKGIFRYLQNYEMRMCGLKVLETLRNELHGKMMHLPVGFFEEQQVGNLMSRITMDVAMIRNSLPSIVMLIRQGLEMLGLIAVAFYQQPFLASIALIGFPVAVYPIIYFGKKLRKIGRKNQSKLADINIILQEIFSGIRVVKAFANEDRETQHFAEENNRLVRIAQKEVIFSELSSPVMDLVGAVGTAFVMWYGGTQVISGGTTPGAFFSFLVAVGLMYAPVKKLNSANMDIQRALAGAERVFDILDSPNYTVEKEGDKELTEDFRALDMQGVTLYYPGSDVPALKDITLRVNAGEKVALVGPSGAGKTTLVNLIPRFYTPAKGQIFFNGDAVEEYTLSSLRKSIGIVSQDTFLFNADVRMNIAYGQDEIDDARIATCVEMAYASDFIQSLPEGYDTVLGERGAKISGGQKQRLTIARALYKNPSLLILDEATSALDTQAERKVQAALENLMENRTSIVIAHRLSTILNADKIVVMDKGQIIAQGPHAELLESCELYARLYRIQFEDALNHSATPTSHAHSEEERA</sequence>
<dbReference type="Gene3D" id="3.40.50.300">
    <property type="entry name" value="P-loop containing nucleotide triphosphate hydrolases"/>
    <property type="match status" value="1"/>
</dbReference>
<dbReference type="InterPro" id="IPR017871">
    <property type="entry name" value="ABC_transporter-like_CS"/>
</dbReference>
<dbReference type="Pfam" id="PF00005">
    <property type="entry name" value="ABC_tran"/>
    <property type="match status" value="1"/>
</dbReference>
<keyword evidence="7 9" id="KW-1133">Transmembrane helix</keyword>
<accession>A0A1T4W1U1</accession>
<dbReference type="InterPro" id="IPR027417">
    <property type="entry name" value="P-loop_NTPase"/>
</dbReference>
<dbReference type="InterPro" id="IPR036640">
    <property type="entry name" value="ABC1_TM_sf"/>
</dbReference>
<dbReference type="InterPro" id="IPR039421">
    <property type="entry name" value="Type_1_exporter"/>
</dbReference>
<dbReference type="GO" id="GO:0005886">
    <property type="term" value="C:plasma membrane"/>
    <property type="evidence" value="ECO:0007669"/>
    <property type="project" value="UniProtKB-SubCell"/>
</dbReference>
<dbReference type="InterPro" id="IPR003593">
    <property type="entry name" value="AAA+_ATPase"/>
</dbReference>
<dbReference type="InterPro" id="IPR011527">
    <property type="entry name" value="ABC1_TM_dom"/>
</dbReference>
<dbReference type="SMART" id="SM00382">
    <property type="entry name" value="AAA"/>
    <property type="match status" value="1"/>
</dbReference>
<dbReference type="Proteomes" id="UP000189733">
    <property type="component" value="Unassembled WGS sequence"/>
</dbReference>
<name>A0A1T4W1U1_9BACT</name>
<evidence type="ECO:0000256" key="8">
    <source>
        <dbReference type="ARBA" id="ARBA00023136"/>
    </source>
</evidence>
<dbReference type="Gene3D" id="1.20.1560.10">
    <property type="entry name" value="ABC transporter type 1, transmembrane domain"/>
    <property type="match status" value="1"/>
</dbReference>
<comment type="subcellular location">
    <subcellularLocation>
        <location evidence="1">Cell membrane</location>
        <topology evidence="1">Multi-pass membrane protein</topology>
    </subcellularLocation>
</comment>